<dbReference type="GeneCards" id="ENSG00000285645"/>
<reference evidence="3 4" key="1">
    <citation type="journal article" date="2001" name="Nature">
        <title>Initial sequencing and analysis of the human genome.</title>
        <authorList>
            <consortium name="International Human Genome Sequencing Consortium"/>
            <person name="Lander E.S."/>
            <person name="Linton L.M."/>
            <person name="Birren B."/>
            <person name="Nusbaum C."/>
            <person name="Zody M.C."/>
            <person name="Baldwin J."/>
            <person name="Devon K."/>
            <person name="Dewar K."/>
            <person name="Doyle M."/>
            <person name="FitzHugh W."/>
            <person name="Funke R."/>
            <person name="Gage D."/>
            <person name="Harris K."/>
            <person name="Heaford A."/>
            <person name="Howland J."/>
            <person name="Kann L."/>
            <person name="Lehoczky J."/>
            <person name="LeVine R."/>
            <person name="McEwan P."/>
            <person name="McKernan K."/>
            <person name="Meldrim J."/>
            <person name="Mesirov J.P."/>
            <person name="Miranda C."/>
            <person name="Morris W."/>
            <person name="Naylor J."/>
            <person name="Raymond C."/>
            <person name="Rosetti M."/>
            <person name="Santos R."/>
            <person name="Sheridan A."/>
            <person name="Sougnez C."/>
            <person name="Stange-Thomann N."/>
            <person name="Stojanovic N."/>
            <person name="Subramanian A."/>
            <person name="Wyman D."/>
            <person name="Rogers J."/>
            <person name="Sulston J."/>
            <person name="Ainscough R."/>
            <person name="Beck S."/>
            <person name="Bentley D."/>
            <person name="Burton J."/>
            <person name="Clee C."/>
            <person name="Carter N."/>
            <person name="Coulson A."/>
            <person name="Deadman R."/>
            <person name="Deloukas P."/>
            <person name="Dunham A."/>
            <person name="Dunham I."/>
            <person name="Durbin R."/>
            <person name="French L."/>
            <person name="Grafham D."/>
            <person name="Gregory S."/>
            <person name="Hubbard T."/>
            <person name="Humphray S."/>
            <person name="Hunt A."/>
            <person name="Jones M."/>
            <person name="Lloyd C."/>
            <person name="McMurray A."/>
            <person name="Matthews L."/>
            <person name="Mercer S."/>
            <person name="Milne S."/>
            <person name="Mullikin J.C."/>
            <person name="Mungall A."/>
            <person name="Plumb R."/>
            <person name="Ross M."/>
            <person name="Shownkeen R."/>
            <person name="Sims S."/>
            <person name="Waterston R.H."/>
            <person name="Wilson R.K."/>
            <person name="Hillier L.W."/>
            <person name="McPherson J.D."/>
            <person name="Marra M.A."/>
            <person name="Mardis E.R."/>
            <person name="Fulton L.A."/>
            <person name="Chinwalla A.T."/>
            <person name="Pepin K.H."/>
            <person name="Gish W.R."/>
            <person name="Chissoe S.L."/>
            <person name="Wendl M.C."/>
            <person name="Delehaunty K.D."/>
            <person name="Miner T.L."/>
            <person name="Delehaunty A."/>
            <person name="Kramer J.B."/>
            <person name="Cook L.L."/>
            <person name="Fulton R.S."/>
            <person name="Johnson D.L."/>
            <person name="Minx P.J."/>
            <person name="Clifton S.W."/>
            <person name="Hawkins T."/>
            <person name="Branscomb E."/>
            <person name="Predki P."/>
            <person name="Richardson P."/>
            <person name="Wenning S."/>
            <person name="Slezak T."/>
            <person name="Doggett N."/>
            <person name="Cheng J.F."/>
            <person name="Olsen A."/>
            <person name="Lucas S."/>
            <person name="Elkin C."/>
            <person name="Uberbacher E."/>
            <person name="Frazier M."/>
            <person name="Gibbs R.A."/>
            <person name="Muzny D.M."/>
            <person name="Scherer S.E."/>
            <person name="Bouck J.B."/>
            <person name="Sodergren E.J."/>
            <person name="Worley K.C."/>
            <person name="Rives C.M."/>
            <person name="Gorrell J.H."/>
            <person name="Metzker M.L."/>
            <person name="Naylor S.L."/>
            <person name="Kucherlapati R.S."/>
            <person name="Nelson D.L."/>
            <person name="Weinstock G.M."/>
            <person name="Sakaki Y."/>
            <person name="Fujiyama A."/>
            <person name="Hattori M."/>
            <person name="Yada T."/>
            <person name="Toyoda A."/>
            <person name="Itoh T."/>
            <person name="Kawagoe C."/>
            <person name="Watanabe H."/>
            <person name="Totoki Y."/>
            <person name="Taylor T."/>
            <person name="Weissenbach J."/>
            <person name="Heilig R."/>
            <person name="Saurin W."/>
            <person name="Artiguenave F."/>
            <person name="Brottier P."/>
            <person name="Bruls T."/>
            <person name="Pelletier E."/>
            <person name="Robert C."/>
            <person name="Wincker P."/>
            <person name="Smith D.R."/>
            <person name="Doucette-Stamm L."/>
            <person name="Rubenfield M."/>
            <person name="Weinstock K."/>
            <person name="Lee H.M."/>
            <person name="Dubois J."/>
            <person name="Rosenthal A."/>
            <person name="Platzer M."/>
            <person name="Nyakatura G."/>
            <person name="Taudien S."/>
            <person name="Rump A."/>
            <person name="Yang H."/>
            <person name="Yu J."/>
            <person name="Wang J."/>
            <person name="Huang G."/>
            <person name="Gu J."/>
            <person name="Hood L."/>
            <person name="Rowen L."/>
            <person name="Madan A."/>
            <person name="Qin S."/>
            <person name="Davis R.W."/>
            <person name="Federspiel N.A."/>
            <person name="Abola A.P."/>
            <person name="Proctor M.J."/>
            <person name="Myers R.M."/>
            <person name="Schmutz J."/>
            <person name="Dickson M."/>
            <person name="Grimwood J."/>
            <person name="Cox D.R."/>
            <person name="Olson M.V."/>
            <person name="Kaul R."/>
            <person name="Raymond C."/>
            <person name="Shimizu N."/>
            <person name="Kawasaki K."/>
            <person name="Minoshima S."/>
            <person name="Evans G.A."/>
            <person name="Athanasiou M."/>
            <person name="Schultz R."/>
            <person name="Roe B.A."/>
            <person name="Chen F."/>
            <person name="Pan H."/>
            <person name="Ramser J."/>
            <person name="Lehrach H."/>
            <person name="Reinhardt R."/>
            <person name="McCombie W.R."/>
            <person name="de la Bastide M."/>
            <person name="Dedhia N."/>
            <person name="Blocker H."/>
            <person name="Hornischer K."/>
            <person name="Nordsiek G."/>
            <person name="Agarwala R."/>
            <person name="Aravind L."/>
            <person name="Bailey J.A."/>
            <person name="Bateman A."/>
            <person name="Batzoglou S."/>
            <person name="Birney E."/>
            <person name="Bork P."/>
            <person name="Brown D.G."/>
            <person name="Burge C.B."/>
            <person name="Cerutti L."/>
            <person name="Chen H.C."/>
            <person name="Church D."/>
            <person name="Clamp M."/>
            <person name="Copley R.R."/>
            <person name="Doerks T."/>
            <person name="Eddy S.R."/>
            <person name="Eichler E.E."/>
            <person name="Furey T.S."/>
            <person name="Galagan J."/>
            <person name="Gilbert J.G."/>
            <person name="Harmon C."/>
            <person name="Hayashizaki Y."/>
            <person name="Haussler D."/>
            <person name="Hermjakob H."/>
            <person name="Hokamp K."/>
            <person name="Jang W."/>
            <person name="Johnson L.S."/>
            <person name="Jones T.A."/>
            <person name="Kasif S."/>
            <person name="Kaspryzk A."/>
            <person name="Kennedy S."/>
            <person name="Kent W.J."/>
            <person name="Kitts P."/>
            <person name="Koonin E.V."/>
            <person name="Korf I."/>
            <person name="Kulp D."/>
            <person name="Lancet D."/>
            <person name="Lowe T.M."/>
            <person name="McLysaght A."/>
            <person name="Mikkelsen T."/>
            <person name="Moran J.V."/>
            <person name="Mulder N."/>
            <person name="Pollara V.J."/>
            <person name="Ponting C.P."/>
            <person name="Schuler G."/>
            <person name="Schultz J."/>
            <person name="Slater G."/>
            <person name="Smit A.F."/>
            <person name="Stupka E."/>
            <person name="Szustakowski J."/>
            <person name="Thierry-Mieg D."/>
            <person name="Thierry-Mieg J."/>
            <person name="Wagner L."/>
            <person name="Wallis J."/>
            <person name="Wheeler R."/>
            <person name="Williams A."/>
            <person name="Wolf Y.I."/>
            <person name="Wolfe K.H."/>
            <person name="Yang S.P."/>
            <person name="Yeh R.F."/>
            <person name="Collins F."/>
            <person name="Guyer M.S."/>
            <person name="Peterson J."/>
            <person name="Felsenfeld A."/>
            <person name="Wetterstrand K.A."/>
            <person name="Patrinos A."/>
            <person name="Morgan M.J."/>
            <person name="de Jong P."/>
            <person name="Catanese J.J."/>
            <person name="Osoegawa K."/>
            <person name="Shizuya H."/>
            <person name="Choi S."/>
            <person name="Chen Y.J."/>
        </authorList>
    </citation>
    <scope>NUCLEOTIDE SEQUENCE [LARGE SCALE GENOMIC DNA]</scope>
</reference>
<feature type="region of interest" description="Disordered" evidence="2">
    <location>
        <begin position="50"/>
        <end position="73"/>
    </location>
</feature>
<dbReference type="EMBL" id="AL133410">
    <property type="status" value="NOT_ANNOTATED_CDS"/>
    <property type="molecule type" value="Genomic_DNA"/>
</dbReference>
<reference evidence="3" key="4">
    <citation type="submission" date="2025-08" db="UniProtKB">
        <authorList>
            <consortium name="Ensembl"/>
        </authorList>
    </citation>
    <scope>IDENTIFICATION</scope>
</reference>
<dbReference type="Ensembl" id="ENST00000650284.1">
    <property type="protein sequence ID" value="ENSP00000498023.1"/>
    <property type="gene ID" value="ENSG00000285645.1"/>
</dbReference>
<sequence length="73" mass="8519">MLLWTLVERAPDHLRHIGALQGCCCGCFESNFLCAACDRRWEEHETFFDTQKTRQRGGRPRGTDTVSNWHRPL</sequence>
<dbReference type="Bgee" id="ENSG00000285645">
    <property type="expression patterns" value="Expressed in male germ line stem cell (sensu Vertebrata) in testis and 13 other cell types or tissues"/>
</dbReference>
<accession>A0A3B3IU11</accession>
<organism evidence="3 4">
    <name type="scientific">Homo sapiens</name>
    <name type="common">Human</name>
    <dbReference type="NCBI Taxonomy" id="9606"/>
    <lineage>
        <taxon>Eukaryota</taxon>
        <taxon>Metazoa</taxon>
        <taxon>Chordata</taxon>
        <taxon>Craniata</taxon>
        <taxon>Vertebrata</taxon>
        <taxon>Euteleostomi</taxon>
        <taxon>Mammalia</taxon>
        <taxon>Eutheria</taxon>
        <taxon>Euarchontoglires</taxon>
        <taxon>Primates</taxon>
        <taxon>Haplorrhini</taxon>
        <taxon>Catarrhini</taxon>
        <taxon>Hominidae</taxon>
        <taxon>Homo</taxon>
    </lineage>
</organism>
<comment type="similarity">
    <text evidence="1">Belongs to the FAM221 family.</text>
</comment>
<reference evidence="3 4" key="3">
    <citation type="journal article" date="2004" name="Nature">
        <title>Finishing the euchromatic sequence of the human genome.</title>
        <authorList>
            <consortium name="International Human Genome Sequencing Consortium"/>
        </authorList>
    </citation>
    <scope>NUCLEOTIDE SEQUENCE [LARGE SCALE GENOMIC DNA]</scope>
</reference>
<protein>
    <submittedName>
        <fullName evidence="3">Uncharacterized protein</fullName>
    </submittedName>
</protein>
<evidence type="ECO:0000313" key="3">
    <source>
        <dbReference type="Ensembl" id="ENSP00000498023.1"/>
    </source>
</evidence>
<reference evidence="3 4" key="2">
    <citation type="journal article" date="2004" name="Nature">
        <title>DNA sequence and analysis of human chromosome 9.</title>
        <authorList>
            <person name="Humphray S.J."/>
            <person name="Oliver K."/>
            <person name="Hunt A.R."/>
            <person name="Plumb R.W."/>
            <person name="Loveland J.E."/>
            <person name="Howe K.L."/>
            <person name="Andrews T.D."/>
            <person name="Searle S."/>
            <person name="Hunt S.E."/>
            <person name="Scott C.E."/>
            <person name="Jones M.C."/>
            <person name="Ainscough R."/>
            <person name="Almeida J.P."/>
            <person name="Ambrose K.D."/>
            <person name="Ashwell R.I."/>
            <person name="Babbage A.K."/>
            <person name="Babbage S."/>
            <person name="Bagguley C.L."/>
            <person name="Bailey J."/>
            <person name="Banerjee R."/>
            <person name="Barker D.J."/>
            <person name="Barlow K.F."/>
            <person name="Bates K."/>
            <person name="Beasley H."/>
            <person name="Beasley O."/>
            <person name="Bird C.P."/>
            <person name="Bray-Allen S."/>
            <person name="Brown A.J."/>
            <person name="Brown J.Y."/>
            <person name="Burford D."/>
            <person name="Burrill W."/>
            <person name="Burton J."/>
            <person name="Carder C."/>
            <person name="Carter N.P."/>
            <person name="Chapman J.C."/>
            <person name="Chen Y."/>
            <person name="Clarke G."/>
            <person name="Clark S.Y."/>
            <person name="Clee C.M."/>
            <person name="Clegg S."/>
            <person name="Collier R.E."/>
            <person name="Corby N."/>
            <person name="Crosier M."/>
            <person name="Cummings A.T."/>
            <person name="Davies J."/>
            <person name="Dhami P."/>
            <person name="Dunn M."/>
            <person name="Dutta I."/>
            <person name="Dyer L.W."/>
            <person name="Earthrowl M.E."/>
            <person name="Faulkner L."/>
            <person name="Fleming C.J."/>
            <person name="Frankish A."/>
            <person name="Frankland J.A."/>
            <person name="French L."/>
            <person name="Fricker D.G."/>
            <person name="Garner P."/>
            <person name="Garnett J."/>
            <person name="Ghori J."/>
            <person name="Gilbert J.G."/>
            <person name="Glison C."/>
            <person name="Grafham D.V."/>
            <person name="Gribble S."/>
            <person name="Griffiths C."/>
            <person name="Griffiths-Jones S."/>
            <person name="Grocock R."/>
            <person name="Guy J."/>
            <person name="Hall R.E."/>
            <person name="Hammond S."/>
            <person name="Harley J.L."/>
            <person name="Harrison E.S."/>
            <person name="Hart E.A."/>
            <person name="Heath P.D."/>
            <person name="Henderson C.D."/>
            <person name="Hopkins B.L."/>
            <person name="Howard P.J."/>
            <person name="Howden P.J."/>
            <person name="Huckle E."/>
            <person name="Johnson C."/>
            <person name="Johnson D."/>
            <person name="Joy A.A."/>
            <person name="Kay M."/>
            <person name="Keenan S."/>
            <person name="Kershaw J.K."/>
            <person name="Kimberley A.M."/>
            <person name="King A."/>
            <person name="Knights A."/>
            <person name="Laird G.K."/>
            <person name="Langford C."/>
            <person name="Lawlor S."/>
            <person name="Leongamornlert D.A."/>
            <person name="Leversha M."/>
            <person name="Lloyd C."/>
            <person name="Lloyd D.M."/>
            <person name="Lovell J."/>
            <person name="Martin S."/>
            <person name="Mashreghi-Mohammadi M."/>
            <person name="Matthews L."/>
            <person name="McLaren S."/>
            <person name="McLay K.E."/>
            <person name="McMurray A."/>
            <person name="Milne S."/>
            <person name="Nickerson T."/>
            <person name="Nisbett J."/>
            <person name="Nordsiek G."/>
            <person name="Pearce A.V."/>
            <person name="Peck A.I."/>
            <person name="Porter K.M."/>
            <person name="Pandian R."/>
            <person name="Pelan S."/>
            <person name="Phillimore B."/>
            <person name="Povey S."/>
            <person name="Ramsey Y."/>
            <person name="Rand V."/>
            <person name="Scharfe M."/>
            <person name="Sehra H.K."/>
            <person name="Shownkeen R."/>
            <person name="Sims S.K."/>
            <person name="Skuce C.D."/>
            <person name="Smith M."/>
            <person name="Steward C.A."/>
            <person name="Swarbreck D."/>
            <person name="Sycamore N."/>
            <person name="Tester J."/>
            <person name="Thorpe A."/>
            <person name="Tracey A."/>
            <person name="Tromans A."/>
            <person name="Thomas D.W."/>
            <person name="Wall M."/>
            <person name="Wallis J.M."/>
            <person name="West A.P."/>
            <person name="Whitehead S.L."/>
            <person name="Willey D.L."/>
            <person name="Williams S.A."/>
            <person name="Wilming L."/>
            <person name="Wray P.W."/>
            <person name="Young L."/>
            <person name="Ashurst J.L."/>
            <person name="Coulson A."/>
            <person name="Blocker H."/>
            <person name="Durbin R."/>
            <person name="Sulston J.E."/>
            <person name="Hubbard T."/>
            <person name="Jackson M.J."/>
            <person name="Bentley D.R."/>
            <person name="Beck S."/>
            <person name="Rogers J."/>
            <person name="Dunham I."/>
        </authorList>
    </citation>
    <scope>NUCLEOTIDE SEQUENCE [LARGE SCALE GENOMIC DNA]</scope>
</reference>
<dbReference type="MassIVE" id="A0A3B3IU11"/>
<proteinExistence type="inferred from homology"/>
<evidence type="ECO:0000256" key="1">
    <source>
        <dbReference type="ARBA" id="ARBA00011026"/>
    </source>
</evidence>
<dbReference type="PANTHER" id="PTHR31214:SF3">
    <property type="entry name" value="PROTEIN FAM221B"/>
    <property type="match status" value="1"/>
</dbReference>
<evidence type="ECO:0000256" key="2">
    <source>
        <dbReference type="SAM" id="MobiDB-lite"/>
    </source>
</evidence>
<feature type="compositionally biased region" description="Polar residues" evidence="2">
    <location>
        <begin position="64"/>
        <end position="73"/>
    </location>
</feature>
<dbReference type="Proteomes" id="UP000005640">
    <property type="component" value="Chromosome 9"/>
</dbReference>
<keyword evidence="4" id="KW-1185">Reference proteome</keyword>
<dbReference type="PANTHER" id="PTHR31214">
    <property type="entry name" value="PROTEIN FAM221A-RELATED"/>
    <property type="match status" value="1"/>
</dbReference>
<dbReference type="InterPro" id="IPR026755">
    <property type="entry name" value="Fam221a/b"/>
</dbReference>
<name>A0A3B3IU11_HUMAN</name>
<dbReference type="AlphaFoldDB" id="A0A3B3IU11"/>
<reference evidence="3" key="5">
    <citation type="submission" date="2025-09" db="UniProtKB">
        <authorList>
            <consortium name="Ensembl"/>
        </authorList>
    </citation>
    <scope>IDENTIFICATION</scope>
</reference>
<evidence type="ECO:0000313" key="4">
    <source>
        <dbReference type="Proteomes" id="UP000005640"/>
    </source>
</evidence>
<dbReference type="VEuPathDB" id="HostDB:ENSG00000285645"/>